<name>A0A2A2MI69_9GAMM</name>
<proteinExistence type="predicted"/>
<evidence type="ECO:0000313" key="4">
    <source>
        <dbReference type="Proteomes" id="UP000218796"/>
    </source>
</evidence>
<keyword evidence="2" id="KW-0804">Transcription</keyword>
<dbReference type="Proteomes" id="UP000218796">
    <property type="component" value="Unassembled WGS sequence"/>
</dbReference>
<dbReference type="GO" id="GO:0006355">
    <property type="term" value="P:regulation of DNA-templated transcription"/>
    <property type="evidence" value="ECO:0007669"/>
    <property type="project" value="InterPro"/>
</dbReference>
<evidence type="ECO:0000313" key="3">
    <source>
        <dbReference type="EMBL" id="PAV98672.1"/>
    </source>
</evidence>
<organism evidence="3 4">
    <name type="scientific">Hafnia paralvei</name>
    <dbReference type="NCBI Taxonomy" id="546367"/>
    <lineage>
        <taxon>Bacteria</taxon>
        <taxon>Pseudomonadati</taxon>
        <taxon>Pseudomonadota</taxon>
        <taxon>Gammaproteobacteria</taxon>
        <taxon>Enterobacterales</taxon>
        <taxon>Hafniaceae</taxon>
        <taxon>Hafnia</taxon>
    </lineage>
</organism>
<comment type="caution">
    <text evidence="3">The sequence shown here is derived from an EMBL/GenBank/DDBJ whole genome shotgun (WGS) entry which is preliminary data.</text>
</comment>
<dbReference type="InterPro" id="IPR036388">
    <property type="entry name" value="WH-like_DNA-bd_sf"/>
</dbReference>
<dbReference type="AlphaFoldDB" id="A0A2A2MI69"/>
<sequence>MGGTMRSEKLPRQLKKQEILKTLHRLCKNRASVQGGKGYLPEPEHWPKTRELSDSCGVSIYTTRAILLQLVEEGKVIKSPKSLLNSLRWYVKEESEH</sequence>
<dbReference type="SUPFAM" id="SSF46785">
    <property type="entry name" value="Winged helix' DNA-binding domain"/>
    <property type="match status" value="1"/>
</dbReference>
<evidence type="ECO:0008006" key="5">
    <source>
        <dbReference type="Google" id="ProtNLM"/>
    </source>
</evidence>
<dbReference type="InterPro" id="IPR036390">
    <property type="entry name" value="WH_DNA-bd_sf"/>
</dbReference>
<dbReference type="Pfam" id="PF04703">
    <property type="entry name" value="FaeA"/>
    <property type="match status" value="1"/>
</dbReference>
<dbReference type="EMBL" id="NQMS01000001">
    <property type="protein sequence ID" value="PAV98672.1"/>
    <property type="molecule type" value="Genomic_DNA"/>
</dbReference>
<accession>A0A2A2MI69</accession>
<keyword evidence="4" id="KW-1185">Reference proteome</keyword>
<reference evidence="3 4" key="1">
    <citation type="submission" date="2017-08" db="EMBL/GenBank/DDBJ databases">
        <title>Draft Genome Sequence of Hafnia alvei CITHA-6 Isolated from Raw Bovine Milk.</title>
        <authorList>
            <person name="Culligan E.P."/>
            <person name="Mcsweeney A."/>
            <person name="O'Doherty C."/>
            <person name="Gleeson E."/>
            <person name="O'Riordan D."/>
            <person name="Sleator R.D."/>
        </authorList>
    </citation>
    <scope>NUCLEOTIDE SEQUENCE [LARGE SCALE GENOMIC DNA]</scope>
    <source>
        <strain evidence="3 4">CITHA-6</strain>
    </source>
</reference>
<dbReference type="Gene3D" id="1.10.10.10">
    <property type="entry name" value="Winged helix-like DNA-binding domain superfamily/Winged helix DNA-binding domain"/>
    <property type="match status" value="1"/>
</dbReference>
<keyword evidence="1" id="KW-0805">Transcription regulation</keyword>
<gene>
    <name evidence="3" type="ORF">CJD50_04215</name>
</gene>
<protein>
    <recommendedName>
        <fullName evidence="5">FaeA-like family protein</fullName>
    </recommendedName>
</protein>
<evidence type="ECO:0000256" key="1">
    <source>
        <dbReference type="ARBA" id="ARBA00023015"/>
    </source>
</evidence>
<evidence type="ECO:0000256" key="2">
    <source>
        <dbReference type="ARBA" id="ARBA00023163"/>
    </source>
</evidence>
<dbReference type="InterPro" id="IPR006793">
    <property type="entry name" value="FaeA"/>
</dbReference>
<dbReference type="RefSeq" id="WP_004090518.1">
    <property type="nucleotide sequence ID" value="NZ_CBCPIS010000002.1"/>
</dbReference>